<dbReference type="PATRIC" id="fig|1434108.4.peg.4414"/>
<dbReference type="Proteomes" id="UP000033033">
    <property type="component" value="Chromosome"/>
</dbReference>
<dbReference type="KEGG" id="mby:MSBRM_3503"/>
<organism evidence="1 2">
    <name type="scientific">Methanosarcina barkeri MS</name>
    <dbReference type="NCBI Taxonomy" id="1434108"/>
    <lineage>
        <taxon>Archaea</taxon>
        <taxon>Methanobacteriati</taxon>
        <taxon>Methanobacteriota</taxon>
        <taxon>Stenosarchaea group</taxon>
        <taxon>Methanomicrobia</taxon>
        <taxon>Methanosarcinales</taxon>
        <taxon>Methanosarcinaceae</taxon>
        <taxon>Methanosarcina</taxon>
    </lineage>
</organism>
<keyword evidence="2" id="KW-1185">Reference proteome</keyword>
<gene>
    <name evidence="1" type="ORF">MSBRM_3503</name>
</gene>
<name>A0A0E3LPG9_METBA</name>
<dbReference type="RefSeq" id="WP_255361910.1">
    <property type="nucleotide sequence ID" value="NZ_CP009528.1"/>
</dbReference>
<dbReference type="AlphaFoldDB" id="A0A0E3LPG9"/>
<sequence length="41" mass="4420">MQLSLPHILVPFLVAAALQTVQGSRVATMLIAPSFLMPLFP</sequence>
<reference evidence="1 2" key="1">
    <citation type="submission" date="2014-07" db="EMBL/GenBank/DDBJ databases">
        <title>Methanogenic archaea and the global carbon cycle.</title>
        <authorList>
            <person name="Henriksen J.R."/>
            <person name="Luke J."/>
            <person name="Reinhart S."/>
            <person name="Benedict M.N."/>
            <person name="Youngblut N.D."/>
            <person name="Metcalf M.E."/>
            <person name="Whitaker R.J."/>
            <person name="Metcalf W.W."/>
        </authorList>
    </citation>
    <scope>NUCLEOTIDE SEQUENCE [LARGE SCALE GENOMIC DNA]</scope>
    <source>
        <strain evidence="1 2">MS</strain>
    </source>
</reference>
<proteinExistence type="predicted"/>
<dbReference type="GeneID" id="77093035"/>
<protein>
    <submittedName>
        <fullName evidence="1">Putative permease</fullName>
    </submittedName>
</protein>
<dbReference type="STRING" id="1434108.MSBRM_3503"/>
<dbReference type="HOGENOM" id="CLU_3263752_0_0_2"/>
<accession>A0A0E3LPG9</accession>
<dbReference type="EMBL" id="CP009528">
    <property type="protein sequence ID" value="AKB56501.1"/>
    <property type="molecule type" value="Genomic_DNA"/>
</dbReference>
<evidence type="ECO:0000313" key="2">
    <source>
        <dbReference type="Proteomes" id="UP000033033"/>
    </source>
</evidence>
<evidence type="ECO:0000313" key="1">
    <source>
        <dbReference type="EMBL" id="AKB56501.1"/>
    </source>
</evidence>